<feature type="domain" description="RxLR effector PexRD54 WY" evidence="9">
    <location>
        <begin position="74"/>
        <end position="112"/>
    </location>
</feature>
<feature type="chain" id="PRO_5015123860" evidence="7">
    <location>
        <begin position="21"/>
        <end position="231"/>
    </location>
</feature>
<name>A0A2P4YCX2_9STRA</name>
<dbReference type="Proteomes" id="UP000237271">
    <property type="component" value="Unassembled WGS sequence"/>
</dbReference>
<evidence type="ECO:0000313" key="10">
    <source>
        <dbReference type="EMBL" id="POM75641.1"/>
    </source>
</evidence>
<dbReference type="GO" id="GO:0005576">
    <property type="term" value="C:extracellular region"/>
    <property type="evidence" value="ECO:0007669"/>
    <property type="project" value="UniProtKB-SubCell"/>
</dbReference>
<keyword evidence="4" id="KW-0964">Secreted</keyword>
<dbReference type="GO" id="GO:0043657">
    <property type="term" value="C:host cell"/>
    <property type="evidence" value="ECO:0007669"/>
    <property type="project" value="UniProtKB-SubCell"/>
</dbReference>
<dbReference type="Pfam" id="PF22748">
    <property type="entry name" value="PexRD54_WY"/>
    <property type="match status" value="1"/>
</dbReference>
<sequence>MYLLGIFLLAFTVLLTPVNGVGHQHADYTNFSRFLKIAVVDGVRSEERVNLPGLSKIQELALKLTPLSHEKAQTLWLKLKTRPEVVFNSLHLGETVLKLDDNPRLLQWFNYVKAHKSKIGGFTDEDVYKLLSKSTDDGELAVLFYSLEKTPKFERLGKRMRSLVFEKWLDKDIRPGKAKVQLELIGRDTSSLPDLALREKILAEYSMEFLLHLDRKKYRAHLDELMGTKYY</sequence>
<evidence type="ECO:0000313" key="11">
    <source>
        <dbReference type="Proteomes" id="UP000237271"/>
    </source>
</evidence>
<accession>A0A2P4YCX2</accession>
<dbReference type="OrthoDB" id="107680at2759"/>
<evidence type="ECO:0000259" key="9">
    <source>
        <dbReference type="Pfam" id="PF22748"/>
    </source>
</evidence>
<gene>
    <name evidence="10" type="ORF">PHPALM_7225</name>
</gene>
<evidence type="ECO:0000256" key="1">
    <source>
        <dbReference type="ARBA" id="ARBA00004340"/>
    </source>
</evidence>
<evidence type="ECO:0000256" key="5">
    <source>
        <dbReference type="ARBA" id="ARBA00022729"/>
    </source>
</evidence>
<evidence type="ECO:0000256" key="3">
    <source>
        <dbReference type="ARBA" id="ARBA00010400"/>
    </source>
</evidence>
<feature type="domain" description="RXLR phytopathogen effector protein WY-domain" evidence="8">
    <location>
        <begin position="120"/>
        <end position="161"/>
    </location>
</feature>
<evidence type="ECO:0000256" key="4">
    <source>
        <dbReference type="ARBA" id="ARBA00022525"/>
    </source>
</evidence>
<keyword evidence="5 7" id="KW-0732">Signal</keyword>
<keyword evidence="6" id="KW-0843">Virulence</keyword>
<evidence type="ECO:0000256" key="7">
    <source>
        <dbReference type="SAM" id="SignalP"/>
    </source>
</evidence>
<dbReference type="Pfam" id="PF18634">
    <property type="entry name" value="RXLR_WY"/>
    <property type="match status" value="1"/>
</dbReference>
<comment type="caution">
    <text evidence="10">The sequence shown here is derived from an EMBL/GenBank/DDBJ whole genome shotgun (WGS) entry which is preliminary data.</text>
</comment>
<evidence type="ECO:0000256" key="2">
    <source>
        <dbReference type="ARBA" id="ARBA00004613"/>
    </source>
</evidence>
<reference evidence="10 11" key="1">
    <citation type="journal article" date="2017" name="Genome Biol. Evol.">
        <title>Phytophthora megakarya and P. palmivora, closely related causal agents of cacao black pod rot, underwent increases in genome sizes and gene numbers by different mechanisms.</title>
        <authorList>
            <person name="Ali S.S."/>
            <person name="Shao J."/>
            <person name="Lary D.J."/>
            <person name="Kronmiller B."/>
            <person name="Shen D."/>
            <person name="Strem M.D."/>
            <person name="Amoako-Attah I."/>
            <person name="Akrofi A.Y."/>
            <person name="Begoude B.A."/>
            <person name="Ten Hoopen G.M."/>
            <person name="Coulibaly K."/>
            <person name="Kebe B.I."/>
            <person name="Melnick R.L."/>
            <person name="Guiltinan M.J."/>
            <person name="Tyler B.M."/>
            <person name="Meinhardt L.W."/>
            <person name="Bailey B.A."/>
        </authorList>
    </citation>
    <scope>NUCLEOTIDE SEQUENCE [LARGE SCALE GENOMIC DNA]</scope>
    <source>
        <strain evidence="11">sbr112.9</strain>
    </source>
</reference>
<comment type="subcellular location">
    <subcellularLocation>
        <location evidence="1">Host cell</location>
    </subcellularLocation>
    <subcellularLocation>
        <location evidence="2">Secreted</location>
    </subcellularLocation>
</comment>
<evidence type="ECO:0000259" key="8">
    <source>
        <dbReference type="Pfam" id="PF18634"/>
    </source>
</evidence>
<feature type="signal peptide" evidence="7">
    <location>
        <begin position="1"/>
        <end position="20"/>
    </location>
</feature>
<dbReference type="EMBL" id="NCKW01003713">
    <property type="protein sequence ID" value="POM75641.1"/>
    <property type="molecule type" value="Genomic_DNA"/>
</dbReference>
<evidence type="ECO:0000256" key="6">
    <source>
        <dbReference type="ARBA" id="ARBA00023026"/>
    </source>
</evidence>
<dbReference type="InterPro" id="IPR054463">
    <property type="entry name" value="PexRD54_WY"/>
</dbReference>
<protein>
    <submittedName>
        <fullName evidence="10">RxLR effector</fullName>
    </submittedName>
</protein>
<comment type="similarity">
    <text evidence="3">Belongs to the RxLR effector family.</text>
</comment>
<proteinExistence type="inferred from homology"/>
<dbReference type="AlphaFoldDB" id="A0A2P4YCX2"/>
<dbReference type="InterPro" id="IPR040786">
    <property type="entry name" value="RXLR_WY"/>
</dbReference>
<keyword evidence="11" id="KW-1185">Reference proteome</keyword>
<organism evidence="10 11">
    <name type="scientific">Phytophthora palmivora</name>
    <dbReference type="NCBI Taxonomy" id="4796"/>
    <lineage>
        <taxon>Eukaryota</taxon>
        <taxon>Sar</taxon>
        <taxon>Stramenopiles</taxon>
        <taxon>Oomycota</taxon>
        <taxon>Peronosporomycetes</taxon>
        <taxon>Peronosporales</taxon>
        <taxon>Peronosporaceae</taxon>
        <taxon>Phytophthora</taxon>
    </lineage>
</organism>